<gene>
    <name evidence="1" type="ORF">Rhow_000650</name>
</gene>
<reference evidence="1 2" key="1">
    <citation type="submission" date="2018-11" db="EMBL/GenBank/DDBJ databases">
        <title>Microbial catabolism of amino acid.</title>
        <authorList>
            <person name="Hibi M."/>
            <person name="Ogawa J."/>
        </authorList>
    </citation>
    <scope>NUCLEOTIDE SEQUENCE [LARGE SCALE GENOMIC DNA]</scope>
    <source>
        <strain evidence="1 2">C31-06</strain>
    </source>
</reference>
<proteinExistence type="predicted"/>
<dbReference type="AlphaFoldDB" id="A0A402C2E3"/>
<protein>
    <submittedName>
        <fullName evidence="1">Uncharacterized protein</fullName>
    </submittedName>
</protein>
<keyword evidence="2" id="KW-1185">Reference proteome</keyword>
<name>A0A402C2E3_RHOWR</name>
<accession>A0A402C2E3</accession>
<dbReference type="Proteomes" id="UP000287519">
    <property type="component" value="Unassembled WGS sequence"/>
</dbReference>
<comment type="caution">
    <text evidence="1">The sequence shown here is derived from an EMBL/GenBank/DDBJ whole genome shotgun (WGS) entry which is preliminary data.</text>
</comment>
<evidence type="ECO:0000313" key="2">
    <source>
        <dbReference type="Proteomes" id="UP000287519"/>
    </source>
</evidence>
<sequence length="53" mass="5748">MKACRRSLVGAARSHSSGGVDPHRPVLYLIDDAHRTVEVTTICHRADACRSSS</sequence>
<evidence type="ECO:0000313" key="1">
    <source>
        <dbReference type="EMBL" id="GCE37804.1"/>
    </source>
</evidence>
<dbReference type="EMBL" id="BHYM01000012">
    <property type="protein sequence ID" value="GCE37804.1"/>
    <property type="molecule type" value="Genomic_DNA"/>
</dbReference>
<organism evidence="1 2">
    <name type="scientific">Rhodococcus wratislaviensis</name>
    <name type="common">Tsukamurella wratislaviensis</name>
    <dbReference type="NCBI Taxonomy" id="44752"/>
    <lineage>
        <taxon>Bacteria</taxon>
        <taxon>Bacillati</taxon>
        <taxon>Actinomycetota</taxon>
        <taxon>Actinomycetes</taxon>
        <taxon>Mycobacteriales</taxon>
        <taxon>Nocardiaceae</taxon>
        <taxon>Rhodococcus</taxon>
    </lineage>
</organism>